<accession>A0A377I8S1</accession>
<protein>
    <submittedName>
        <fullName evidence="1">Inner membrane protein</fullName>
    </submittedName>
</protein>
<name>A0A377I8S1_AVIPA</name>
<evidence type="ECO:0000313" key="2">
    <source>
        <dbReference type="Proteomes" id="UP000254465"/>
    </source>
</evidence>
<proteinExistence type="predicted"/>
<evidence type="ECO:0000313" key="1">
    <source>
        <dbReference type="EMBL" id="STO71420.1"/>
    </source>
</evidence>
<dbReference type="AlphaFoldDB" id="A0A377I8S1"/>
<reference evidence="1 2" key="1">
    <citation type="submission" date="2018-06" db="EMBL/GenBank/DDBJ databases">
        <authorList>
            <consortium name="Pathogen Informatics"/>
            <person name="Doyle S."/>
        </authorList>
    </citation>
    <scope>NUCLEOTIDE SEQUENCE [LARGE SCALE GENOMIC DNA]</scope>
    <source>
        <strain evidence="1 2">NCTC11296</strain>
    </source>
</reference>
<organism evidence="1 2">
    <name type="scientific">Avibacterium paragallinarum</name>
    <name type="common">Haemophilus gallinarum</name>
    <dbReference type="NCBI Taxonomy" id="728"/>
    <lineage>
        <taxon>Bacteria</taxon>
        <taxon>Pseudomonadati</taxon>
        <taxon>Pseudomonadota</taxon>
        <taxon>Gammaproteobacteria</taxon>
        <taxon>Pasteurellales</taxon>
        <taxon>Pasteurellaceae</taxon>
        <taxon>Avibacterium</taxon>
    </lineage>
</organism>
<dbReference type="Proteomes" id="UP000254465">
    <property type="component" value="Unassembled WGS sequence"/>
</dbReference>
<sequence length="139" mass="16113">MSNMNSNPEKYQDYLQSGFEILKLNYSLLSYISALGAYRENIKHISYNSDFWAEFYPIAKKLIYALEHIESLSAAVFDKLLSNIQQALHQLNENTEDKVSQSEIGIPIQQLNMISQILPHIYAFFHHTKNRDNSSHLSM</sequence>
<dbReference type="EMBL" id="UGHK01000002">
    <property type="protein sequence ID" value="STO71420.1"/>
    <property type="molecule type" value="Genomic_DNA"/>
</dbReference>
<gene>
    <name evidence="1" type="primary">yccS_1</name>
    <name evidence="1" type="ORF">NCTC11296_01320</name>
</gene>